<dbReference type="AlphaFoldDB" id="A0AA88WGX5"/>
<keyword evidence="6" id="KW-1185">Reference proteome</keyword>
<protein>
    <submittedName>
        <fullName evidence="5">Uncharacterized protein</fullName>
    </submittedName>
</protein>
<dbReference type="PANTHER" id="PTHR32093:SF120">
    <property type="entry name" value="LEUCINE-RICH REPEAT EXTENSIN-LIKE PROTEIN 3-RELATED"/>
    <property type="match status" value="1"/>
</dbReference>
<evidence type="ECO:0000256" key="2">
    <source>
        <dbReference type="ARBA" id="ARBA00022525"/>
    </source>
</evidence>
<keyword evidence="2" id="KW-0964">Secreted</keyword>
<keyword evidence="3" id="KW-0732">Signal</keyword>
<evidence type="ECO:0000256" key="4">
    <source>
        <dbReference type="ARBA" id="ARBA00022737"/>
    </source>
</evidence>
<evidence type="ECO:0000313" key="5">
    <source>
        <dbReference type="EMBL" id="KAK3025193.1"/>
    </source>
</evidence>
<dbReference type="PANTHER" id="PTHR32093">
    <property type="entry name" value="LEUCINE-RICH REPEAT EXTENSIN-LIKE PROTEIN 3-RELATED"/>
    <property type="match status" value="1"/>
</dbReference>
<comment type="subcellular location">
    <subcellularLocation>
        <location evidence="1">Secreted</location>
    </subcellularLocation>
</comment>
<name>A0AA88WGX5_9ASTE</name>
<evidence type="ECO:0000256" key="1">
    <source>
        <dbReference type="ARBA" id="ARBA00004613"/>
    </source>
</evidence>
<dbReference type="EMBL" id="JAVXUP010000562">
    <property type="protein sequence ID" value="KAK3025193.1"/>
    <property type="molecule type" value="Genomic_DNA"/>
</dbReference>
<evidence type="ECO:0000256" key="3">
    <source>
        <dbReference type="ARBA" id="ARBA00022729"/>
    </source>
</evidence>
<evidence type="ECO:0000313" key="6">
    <source>
        <dbReference type="Proteomes" id="UP001188597"/>
    </source>
</evidence>
<dbReference type="InterPro" id="IPR032675">
    <property type="entry name" value="LRR_dom_sf"/>
</dbReference>
<proteinExistence type="predicted"/>
<comment type="caution">
    <text evidence="5">The sequence shown here is derived from an EMBL/GenBank/DDBJ whole genome shotgun (WGS) entry which is preliminary data.</text>
</comment>
<keyword evidence="4" id="KW-0677">Repeat</keyword>
<gene>
    <name evidence="5" type="ORF">RJ639_044363</name>
</gene>
<dbReference type="Proteomes" id="UP001188597">
    <property type="component" value="Unassembled WGS sequence"/>
</dbReference>
<dbReference type="InterPro" id="IPR051582">
    <property type="entry name" value="LRR_extensin-like_regulator"/>
</dbReference>
<dbReference type="SUPFAM" id="SSF52058">
    <property type="entry name" value="L domain-like"/>
    <property type="match status" value="1"/>
</dbReference>
<accession>A0AA88WGX5</accession>
<dbReference type="Gene3D" id="3.80.10.10">
    <property type="entry name" value="Ribonuclease Inhibitor"/>
    <property type="match status" value="1"/>
</dbReference>
<organism evidence="5 6">
    <name type="scientific">Escallonia herrerae</name>
    <dbReference type="NCBI Taxonomy" id="1293975"/>
    <lineage>
        <taxon>Eukaryota</taxon>
        <taxon>Viridiplantae</taxon>
        <taxon>Streptophyta</taxon>
        <taxon>Embryophyta</taxon>
        <taxon>Tracheophyta</taxon>
        <taxon>Spermatophyta</taxon>
        <taxon>Magnoliopsida</taxon>
        <taxon>eudicotyledons</taxon>
        <taxon>Gunneridae</taxon>
        <taxon>Pentapetalae</taxon>
        <taxon>asterids</taxon>
        <taxon>campanulids</taxon>
        <taxon>Escalloniales</taxon>
        <taxon>Escalloniaceae</taxon>
        <taxon>Escallonia</taxon>
    </lineage>
</organism>
<dbReference type="GO" id="GO:0005576">
    <property type="term" value="C:extracellular region"/>
    <property type="evidence" value="ECO:0007669"/>
    <property type="project" value="UniProtKB-SubCell"/>
</dbReference>
<sequence length="79" mass="9124">MGQLPQLKFLDLWFNEFEGGVPREFFDKDLDAIFIKHNSVVFDMPDNFDNSPVLVIVLANNKLHDYVSASILLKPVRPF</sequence>
<reference evidence="5" key="1">
    <citation type="submission" date="2022-12" db="EMBL/GenBank/DDBJ databases">
        <title>Draft genome assemblies for two species of Escallonia (Escalloniales).</title>
        <authorList>
            <person name="Chanderbali A."/>
            <person name="Dervinis C."/>
            <person name="Anghel I."/>
            <person name="Soltis D."/>
            <person name="Soltis P."/>
            <person name="Zapata F."/>
        </authorList>
    </citation>
    <scope>NUCLEOTIDE SEQUENCE</scope>
    <source>
        <strain evidence="5">UCBG64.0493</strain>
        <tissue evidence="5">Leaf</tissue>
    </source>
</reference>